<gene>
    <name evidence="1" type="ORF">KPL71_000606</name>
</gene>
<dbReference type="Proteomes" id="UP000829398">
    <property type="component" value="Chromosome 1"/>
</dbReference>
<evidence type="ECO:0000313" key="1">
    <source>
        <dbReference type="EMBL" id="KAH9800298.1"/>
    </source>
</evidence>
<protein>
    <submittedName>
        <fullName evidence="1">Uncharacterized protein</fullName>
    </submittedName>
</protein>
<accession>A0ACB8NQ71</accession>
<dbReference type="EMBL" id="CM039170">
    <property type="protein sequence ID" value="KAH9800298.1"/>
    <property type="molecule type" value="Genomic_DNA"/>
</dbReference>
<reference evidence="2" key="1">
    <citation type="journal article" date="2023" name="Hortic. Res.">
        <title>A chromosome-level phased genome enabling allele-level studies in sweet orange: a case study on citrus Huanglongbing tolerance.</title>
        <authorList>
            <person name="Wu B."/>
            <person name="Yu Q."/>
            <person name="Deng Z."/>
            <person name="Duan Y."/>
            <person name="Luo F."/>
            <person name="Gmitter F. Jr."/>
        </authorList>
    </citation>
    <scope>NUCLEOTIDE SEQUENCE [LARGE SCALE GENOMIC DNA]</scope>
    <source>
        <strain evidence="2">cv. Valencia</strain>
    </source>
</reference>
<keyword evidence="2" id="KW-1185">Reference proteome</keyword>
<proteinExistence type="predicted"/>
<comment type="caution">
    <text evidence="1">The sequence shown here is derived from an EMBL/GenBank/DDBJ whole genome shotgun (WGS) entry which is preliminary data.</text>
</comment>
<sequence>MATKEKQKKRSLFPSFYKLSGIKNHHKPKSQPAVAVVSRSQPQQQSHSHASNLQNRQETEPAVLRSNNNLMLKNLGAFEQIENGGRRSVDGGGGVGGGGRGINNYAEARKSVSHVETNLGTNLASVISFLQVKVLACDMPGFMQVHAFRCARTTYDSLEKFSSKHIAFNIKREFDKVYGPAWHCIVGSGFGSYVTHSTGCFLYFSMEKLYILTQINYNISYYSLSSFNFNIQKSKHY</sequence>
<name>A0ACB8NQ71_CITSI</name>
<evidence type="ECO:0000313" key="2">
    <source>
        <dbReference type="Proteomes" id="UP000829398"/>
    </source>
</evidence>
<organism evidence="1 2">
    <name type="scientific">Citrus sinensis</name>
    <name type="common">Sweet orange</name>
    <name type="synonym">Citrus aurantium var. sinensis</name>
    <dbReference type="NCBI Taxonomy" id="2711"/>
    <lineage>
        <taxon>Eukaryota</taxon>
        <taxon>Viridiplantae</taxon>
        <taxon>Streptophyta</taxon>
        <taxon>Embryophyta</taxon>
        <taxon>Tracheophyta</taxon>
        <taxon>Spermatophyta</taxon>
        <taxon>Magnoliopsida</taxon>
        <taxon>eudicotyledons</taxon>
        <taxon>Gunneridae</taxon>
        <taxon>Pentapetalae</taxon>
        <taxon>rosids</taxon>
        <taxon>malvids</taxon>
        <taxon>Sapindales</taxon>
        <taxon>Rutaceae</taxon>
        <taxon>Aurantioideae</taxon>
        <taxon>Citrus</taxon>
    </lineage>
</organism>